<dbReference type="AlphaFoldDB" id="A0AB39M8P2"/>
<reference evidence="2" key="1">
    <citation type="submission" date="2024-07" db="EMBL/GenBank/DDBJ databases">
        <authorList>
            <person name="Yu S.T."/>
        </authorList>
    </citation>
    <scope>NUCLEOTIDE SEQUENCE</scope>
    <source>
        <strain evidence="2">R08</strain>
    </source>
</reference>
<dbReference type="EMBL" id="CP163431">
    <property type="protein sequence ID" value="XDQ02488.1"/>
    <property type="molecule type" value="Genomic_DNA"/>
</dbReference>
<organism evidence="2">
    <name type="scientific">Streptomyces sp. R08</name>
    <dbReference type="NCBI Taxonomy" id="3238624"/>
    <lineage>
        <taxon>Bacteria</taxon>
        <taxon>Bacillati</taxon>
        <taxon>Actinomycetota</taxon>
        <taxon>Actinomycetes</taxon>
        <taxon>Kitasatosporales</taxon>
        <taxon>Streptomycetaceae</taxon>
        <taxon>Streptomyces</taxon>
    </lineage>
</organism>
<feature type="chain" id="PRO_5044210726" description="Peptidase inhibitor family I36" evidence="1">
    <location>
        <begin position="29"/>
        <end position="161"/>
    </location>
</feature>
<evidence type="ECO:0000313" key="2">
    <source>
        <dbReference type="EMBL" id="XDQ02488.1"/>
    </source>
</evidence>
<feature type="signal peptide" evidence="1">
    <location>
        <begin position="1"/>
        <end position="28"/>
    </location>
</feature>
<sequence>MRTKRSLAGLCAALAMGAALLTTGTAQATPASHGTSSGHVMTLPAAPTTARPAAPLAVAPSTSPAVRTAYAGAGGGVYCQSGYFCASVWDPTAGKFKIFFFYSCNRYTLSNWTDWAEAQNSQTGGAIASLYGSGGGLLQSVPADNAVYAVNWSPVYSIRNC</sequence>
<protein>
    <recommendedName>
        <fullName evidence="3">Peptidase inhibitor family I36</fullName>
    </recommendedName>
</protein>
<gene>
    <name evidence="2" type="ORF">AB5J58_20745</name>
</gene>
<dbReference type="RefSeq" id="WP_369188613.1">
    <property type="nucleotide sequence ID" value="NZ_CP163431.1"/>
</dbReference>
<evidence type="ECO:0008006" key="3">
    <source>
        <dbReference type="Google" id="ProtNLM"/>
    </source>
</evidence>
<evidence type="ECO:0000256" key="1">
    <source>
        <dbReference type="SAM" id="SignalP"/>
    </source>
</evidence>
<keyword evidence="1" id="KW-0732">Signal</keyword>
<accession>A0AB39M8P2</accession>
<proteinExistence type="predicted"/>
<name>A0AB39M8P2_9ACTN</name>